<dbReference type="Gene3D" id="3.40.190.10">
    <property type="entry name" value="Periplasmic binding protein-like II"/>
    <property type="match status" value="1"/>
</dbReference>
<protein>
    <submittedName>
        <fullName evidence="2">ABC transporter substrate-binding protein</fullName>
    </submittedName>
</protein>
<evidence type="ECO:0000313" key="3">
    <source>
        <dbReference type="Proteomes" id="UP001183410"/>
    </source>
</evidence>
<gene>
    <name evidence="2" type="ORF">RM844_14675</name>
</gene>
<comment type="caution">
    <text evidence="2">The sequence shown here is derived from an EMBL/GenBank/DDBJ whole genome shotgun (WGS) entry which is preliminary data.</text>
</comment>
<dbReference type="Gene3D" id="3.90.76.10">
    <property type="entry name" value="Dipeptide-binding Protein, Domain 1"/>
    <property type="match status" value="1"/>
</dbReference>
<dbReference type="InterPro" id="IPR039424">
    <property type="entry name" value="SBP_5"/>
</dbReference>
<proteinExistence type="predicted"/>
<dbReference type="InterPro" id="IPR030678">
    <property type="entry name" value="Peptide/Ni-bd"/>
</dbReference>
<evidence type="ECO:0000259" key="1">
    <source>
        <dbReference type="Pfam" id="PF00496"/>
    </source>
</evidence>
<keyword evidence="3" id="KW-1185">Reference proteome</keyword>
<feature type="domain" description="Solute-binding protein family 5" evidence="1">
    <location>
        <begin position="65"/>
        <end position="418"/>
    </location>
</feature>
<dbReference type="Pfam" id="PF00496">
    <property type="entry name" value="SBP_bac_5"/>
    <property type="match status" value="1"/>
</dbReference>
<reference evidence="3" key="1">
    <citation type="submission" date="2023-07" db="EMBL/GenBank/DDBJ databases">
        <title>30 novel species of actinomycetes from the DSMZ collection.</title>
        <authorList>
            <person name="Nouioui I."/>
        </authorList>
    </citation>
    <scope>NUCLEOTIDE SEQUENCE [LARGE SCALE GENOMIC DNA]</scope>
    <source>
        <strain evidence="3">DSM 44915</strain>
    </source>
</reference>
<name>A0ABU2JRH5_9ACTN</name>
<evidence type="ECO:0000313" key="2">
    <source>
        <dbReference type="EMBL" id="MDT0267532.1"/>
    </source>
</evidence>
<dbReference type="CDD" id="cd00995">
    <property type="entry name" value="PBP2_NikA_DppA_OppA_like"/>
    <property type="match status" value="1"/>
</dbReference>
<dbReference type="RefSeq" id="WP_311667597.1">
    <property type="nucleotide sequence ID" value="NZ_JAVREO010000007.1"/>
</dbReference>
<dbReference type="SUPFAM" id="SSF53850">
    <property type="entry name" value="Periplasmic binding protein-like II"/>
    <property type="match status" value="1"/>
</dbReference>
<dbReference type="Gene3D" id="3.10.105.10">
    <property type="entry name" value="Dipeptide-binding Protein, Domain 3"/>
    <property type="match status" value="1"/>
</dbReference>
<sequence length="505" mass="55366">MLGVPFLSACAGPTGTVGGGSSKTLTLALNRSLISLDNKMNQFDAAVTVQRAVRQALTAVAQDLTVEPVLAESFERTGALEWTVRLRENLVYSDGTPVTVEDVKTAIDCYRETGDGSFVGSQFPEWPELTRIDARTFLLTTRAPVVTLDVLMSNILITPAAANKPEELQGGVGSGPYRVERADSGTGRYTLVVNERYWGPDKPSVERVNIEFMPQESSRVDALRSGAVDVIDSIAPVSVLQLEGLSDIAIESVPGTRYSHLFFNFRQPEDSPLNDPRVRRALSWAIDGELIAEELFGGDVVIAEGLVPATLDGYVKTGEFVHDPERCRAELSRLGVQDLSMTLIWESGEWVNDSAAMEALVQMYRDVGVRLRLREFQPGGDINEWRRGLGGDWDILCNGYGNQTGLALTNIQGMYGSTPEMREQRDDYLGFAYSDIAAKVALATETGDRAERNDLLAEVQREVWELAPVLWAFVPNAVLARRESVRDVRLSSINSYPLSAVAIGE</sequence>
<accession>A0ABU2JRH5</accession>
<dbReference type="InterPro" id="IPR000914">
    <property type="entry name" value="SBP_5_dom"/>
</dbReference>
<dbReference type="Proteomes" id="UP001183410">
    <property type="component" value="Unassembled WGS sequence"/>
</dbReference>
<dbReference type="EMBL" id="JAVREO010000007">
    <property type="protein sequence ID" value="MDT0267532.1"/>
    <property type="molecule type" value="Genomic_DNA"/>
</dbReference>
<organism evidence="2 3">
    <name type="scientific">Streptomyces chisholmiae</name>
    <dbReference type="NCBI Taxonomy" id="3075540"/>
    <lineage>
        <taxon>Bacteria</taxon>
        <taxon>Bacillati</taxon>
        <taxon>Actinomycetota</taxon>
        <taxon>Actinomycetes</taxon>
        <taxon>Kitasatosporales</taxon>
        <taxon>Streptomycetaceae</taxon>
        <taxon>Streptomyces</taxon>
    </lineage>
</organism>
<dbReference type="PIRSF" id="PIRSF002741">
    <property type="entry name" value="MppA"/>
    <property type="match status" value="1"/>
</dbReference>
<dbReference type="PANTHER" id="PTHR30290">
    <property type="entry name" value="PERIPLASMIC BINDING COMPONENT OF ABC TRANSPORTER"/>
    <property type="match status" value="1"/>
</dbReference>